<sequence length="286" mass="31548">MSVVPVSSPSQSFLCPHNNNKTTTQQRVLTVMRWGGGGPQSLSFDVYPALPLGGRRGDHTWLCPSHPLSSPMAGPIHKTYILEHWFFSDNQGTPAMSFIMRPELQVDFHTGTQEDSDIAFCFRVYFGNYVVMNSRQFGDWKSEEKYEGMPFVDGQAFELCISVLQNEYQVSVPRSIHYMGPKGSRGGHSSPWPGPRVTCGSSPAPLITQHPLRVLPGSGQDQHTCLILHGGKCPPSSLAAMFSICAIILSCEDDPGVERCLPDFSECPVEKDVTRIPTVKEIPPPK</sequence>
<dbReference type="PROSITE" id="PS51304">
    <property type="entry name" value="GALECTIN"/>
    <property type="match status" value="1"/>
</dbReference>
<name>A0AA40HFD3_CNENI</name>
<protein>
    <recommendedName>
        <fullName evidence="2">Galectin</fullName>
    </recommendedName>
</protein>
<dbReference type="EMBL" id="JAULJE010000021">
    <property type="protein sequence ID" value="KAK1330206.1"/>
    <property type="molecule type" value="Genomic_DNA"/>
</dbReference>
<dbReference type="PANTHER" id="PTHR11346:SF15">
    <property type="entry name" value="PLACENTAL PROTEIN 13-LIKE"/>
    <property type="match status" value="1"/>
</dbReference>
<reference evidence="4" key="1">
    <citation type="submission" date="2023-06" db="EMBL/GenBank/DDBJ databases">
        <title>Reference genome for the Northern bat (Eptesicus nilssonii), a most northern bat species.</title>
        <authorList>
            <person name="Laine V.N."/>
            <person name="Pulliainen A.T."/>
            <person name="Lilley T.M."/>
        </authorList>
    </citation>
    <scope>NUCLEOTIDE SEQUENCE</scope>
    <source>
        <strain evidence="4">BLF_Eptnil</strain>
        <tissue evidence="4">Kidney</tissue>
    </source>
</reference>
<dbReference type="CDD" id="cd00070">
    <property type="entry name" value="GLECT"/>
    <property type="match status" value="1"/>
</dbReference>
<dbReference type="PANTHER" id="PTHR11346">
    <property type="entry name" value="GALECTIN"/>
    <property type="match status" value="1"/>
</dbReference>
<accession>A0AA40HFD3</accession>
<dbReference type="AlphaFoldDB" id="A0AA40HFD3"/>
<keyword evidence="1 2" id="KW-0430">Lectin</keyword>
<gene>
    <name evidence="4" type="ORF">QTO34_010392</name>
</gene>
<evidence type="ECO:0000313" key="5">
    <source>
        <dbReference type="Proteomes" id="UP001177744"/>
    </source>
</evidence>
<comment type="caution">
    <text evidence="4">The sequence shown here is derived from an EMBL/GenBank/DDBJ whole genome shotgun (WGS) entry which is preliminary data.</text>
</comment>
<evidence type="ECO:0000256" key="1">
    <source>
        <dbReference type="ARBA" id="ARBA00022734"/>
    </source>
</evidence>
<evidence type="ECO:0000256" key="2">
    <source>
        <dbReference type="RuleBase" id="RU102079"/>
    </source>
</evidence>
<dbReference type="SMART" id="SM00276">
    <property type="entry name" value="GLECT"/>
    <property type="match status" value="1"/>
</dbReference>
<dbReference type="InterPro" id="IPR044156">
    <property type="entry name" value="Galectin-like"/>
</dbReference>
<dbReference type="InterPro" id="IPR013320">
    <property type="entry name" value="ConA-like_dom_sf"/>
</dbReference>
<evidence type="ECO:0000313" key="4">
    <source>
        <dbReference type="EMBL" id="KAK1330206.1"/>
    </source>
</evidence>
<dbReference type="SMART" id="SM00908">
    <property type="entry name" value="Gal-bind_lectin"/>
    <property type="match status" value="1"/>
</dbReference>
<dbReference type="GO" id="GO:0030246">
    <property type="term" value="F:carbohydrate binding"/>
    <property type="evidence" value="ECO:0007669"/>
    <property type="project" value="UniProtKB-UniRule"/>
</dbReference>
<organism evidence="4 5">
    <name type="scientific">Cnephaeus nilssonii</name>
    <name type="common">Northern bat</name>
    <name type="synonym">Eptesicus nilssonii</name>
    <dbReference type="NCBI Taxonomy" id="3371016"/>
    <lineage>
        <taxon>Eukaryota</taxon>
        <taxon>Metazoa</taxon>
        <taxon>Chordata</taxon>
        <taxon>Craniata</taxon>
        <taxon>Vertebrata</taxon>
        <taxon>Euteleostomi</taxon>
        <taxon>Mammalia</taxon>
        <taxon>Eutheria</taxon>
        <taxon>Laurasiatheria</taxon>
        <taxon>Chiroptera</taxon>
        <taxon>Yangochiroptera</taxon>
        <taxon>Vespertilionidae</taxon>
        <taxon>Cnephaeus</taxon>
    </lineage>
</organism>
<proteinExistence type="predicted"/>
<dbReference type="Gene3D" id="2.60.120.200">
    <property type="match status" value="1"/>
</dbReference>
<feature type="domain" description="Galectin" evidence="3">
    <location>
        <begin position="67"/>
        <end position="213"/>
    </location>
</feature>
<dbReference type="Proteomes" id="UP001177744">
    <property type="component" value="Unassembled WGS sequence"/>
</dbReference>
<evidence type="ECO:0000259" key="3">
    <source>
        <dbReference type="PROSITE" id="PS51304"/>
    </source>
</evidence>
<dbReference type="InterPro" id="IPR001079">
    <property type="entry name" value="Galectin_CRD"/>
</dbReference>
<dbReference type="SUPFAM" id="SSF49899">
    <property type="entry name" value="Concanavalin A-like lectins/glucanases"/>
    <property type="match status" value="1"/>
</dbReference>
<keyword evidence="5" id="KW-1185">Reference proteome</keyword>
<dbReference type="Pfam" id="PF00337">
    <property type="entry name" value="Gal-bind_lectin"/>
    <property type="match status" value="1"/>
</dbReference>